<dbReference type="PRINTS" id="PR00719">
    <property type="entry name" value="LMWPTPASE"/>
</dbReference>
<evidence type="ECO:0000256" key="2">
    <source>
        <dbReference type="ARBA" id="ARBA00022801"/>
    </source>
</evidence>
<dbReference type="Pfam" id="PF01451">
    <property type="entry name" value="LMWPc"/>
    <property type="match status" value="1"/>
</dbReference>
<dbReference type="PANTHER" id="PTHR11717">
    <property type="entry name" value="LOW MOLECULAR WEIGHT PROTEIN TYROSINE PHOSPHATASE"/>
    <property type="match status" value="1"/>
</dbReference>
<dbReference type="InterPro" id="IPR023485">
    <property type="entry name" value="Ptyr_pPase"/>
</dbReference>
<dbReference type="InterPro" id="IPR017867">
    <property type="entry name" value="Tyr_phospatase_low_mol_wt"/>
</dbReference>
<keyword evidence="2" id="KW-0378">Hydrolase</keyword>
<dbReference type="EMBL" id="DF967972">
    <property type="protein sequence ID" value="GAP15356.1"/>
    <property type="molecule type" value="Genomic_DNA"/>
</dbReference>
<dbReference type="STRING" id="360412.LARV_03142"/>
<accession>A0A0S7BBY3</accession>
<dbReference type="GO" id="GO:0004725">
    <property type="term" value="F:protein tyrosine phosphatase activity"/>
    <property type="evidence" value="ECO:0007669"/>
    <property type="project" value="InterPro"/>
</dbReference>
<comment type="similarity">
    <text evidence="1">Belongs to the low molecular weight phosphotyrosine protein phosphatase family.</text>
</comment>
<dbReference type="SMART" id="SM00226">
    <property type="entry name" value="LMWPc"/>
    <property type="match status" value="1"/>
</dbReference>
<keyword evidence="3" id="KW-0904">Protein phosphatase</keyword>
<feature type="active site" description="Proton donor" evidence="4">
    <location>
        <position position="130"/>
    </location>
</feature>
<reference evidence="6" key="1">
    <citation type="submission" date="2015-07" db="EMBL/GenBank/DDBJ databases">
        <title>Draft Genome Sequences of Anaerolinea thermolimosa IMO-1, Bellilinea caldifistulae GOMI-1, Leptolinea tardivitalis YMTK-2, Levilinea saccharolytica KIBI-1,Longilinea arvoryzae KOME-1, Previously Described as Members of the Anaerolineaceae (Chloroflexi).</title>
        <authorList>
            <person name="Sekiguchi Y."/>
            <person name="Ohashi A."/>
            <person name="Matsuura N."/>
            <person name="Tourlousse M.D."/>
        </authorList>
    </citation>
    <scope>NUCLEOTIDE SEQUENCE [LARGE SCALE GENOMIC DNA]</scope>
    <source>
        <strain evidence="6">KOME-1</strain>
    </source>
</reference>
<evidence type="ECO:0000313" key="7">
    <source>
        <dbReference type="Proteomes" id="UP000055060"/>
    </source>
</evidence>
<dbReference type="Gene3D" id="3.40.50.2300">
    <property type="match status" value="1"/>
</dbReference>
<feature type="domain" description="Phosphotyrosine protein phosphatase I" evidence="5">
    <location>
        <begin position="10"/>
        <end position="156"/>
    </location>
</feature>
<evidence type="ECO:0000313" key="6">
    <source>
        <dbReference type="EMBL" id="GAP15356.1"/>
    </source>
</evidence>
<name>A0A0S7BBY3_9CHLR</name>
<dbReference type="InterPro" id="IPR050438">
    <property type="entry name" value="LMW_PTPase"/>
</dbReference>
<dbReference type="SUPFAM" id="SSF52788">
    <property type="entry name" value="Phosphotyrosine protein phosphatases I"/>
    <property type="match status" value="1"/>
</dbReference>
<feature type="active site" evidence="4">
    <location>
        <position position="22"/>
    </location>
</feature>
<dbReference type="PANTHER" id="PTHR11717:SF31">
    <property type="entry name" value="LOW MOLECULAR WEIGHT PROTEIN-TYROSINE-PHOSPHATASE ETP-RELATED"/>
    <property type="match status" value="1"/>
</dbReference>
<keyword evidence="7" id="KW-1185">Reference proteome</keyword>
<feature type="active site" description="Nucleophile" evidence="4">
    <location>
        <position position="16"/>
    </location>
</feature>
<evidence type="ECO:0000256" key="1">
    <source>
        <dbReference type="ARBA" id="ARBA00011063"/>
    </source>
</evidence>
<evidence type="ECO:0000256" key="3">
    <source>
        <dbReference type="ARBA" id="ARBA00022912"/>
    </source>
</evidence>
<dbReference type="AlphaFoldDB" id="A0A0S7BBY3"/>
<protein>
    <submittedName>
        <fullName evidence="6">Protein-tyrosine-phosphatase</fullName>
    </submittedName>
</protein>
<organism evidence="6">
    <name type="scientific">Longilinea arvoryzae</name>
    <dbReference type="NCBI Taxonomy" id="360412"/>
    <lineage>
        <taxon>Bacteria</taxon>
        <taxon>Bacillati</taxon>
        <taxon>Chloroflexota</taxon>
        <taxon>Anaerolineae</taxon>
        <taxon>Anaerolineales</taxon>
        <taxon>Anaerolineaceae</taxon>
        <taxon>Longilinea</taxon>
    </lineage>
</organism>
<evidence type="ECO:0000256" key="4">
    <source>
        <dbReference type="PIRSR" id="PIRSR617867-1"/>
    </source>
</evidence>
<dbReference type="Proteomes" id="UP000055060">
    <property type="component" value="Unassembled WGS sequence"/>
</dbReference>
<sequence>MGLLAEEQTPAVLFVCTANICRSPMAAALFRSILKENGVDPTFWRIESAGTWATKGRPAAPEVVALLAARGMNLKAHRSRMLDQEMIKRFDLVITMETGHKEALQAEFRPSRERIYTLAELAGENGSVEDPMGGPPEAYTDAANEIERLLRLGLAEIISKTK</sequence>
<evidence type="ECO:0000259" key="5">
    <source>
        <dbReference type="SMART" id="SM00226"/>
    </source>
</evidence>
<dbReference type="InterPro" id="IPR036196">
    <property type="entry name" value="Ptyr_pPase_sf"/>
</dbReference>
<proteinExistence type="inferred from homology"/>
<gene>
    <name evidence="6" type="ORF">LARV_03142</name>
</gene>